<feature type="transmembrane region" description="Helical" evidence="3">
    <location>
        <begin position="146"/>
        <end position="171"/>
    </location>
</feature>
<dbReference type="PANTHER" id="PTHR34295">
    <property type="entry name" value="BIOTIN TRANSPORTER BIOY"/>
    <property type="match status" value="1"/>
</dbReference>
<evidence type="ECO:0000313" key="4">
    <source>
        <dbReference type="EMBL" id="MBC8534393.1"/>
    </source>
</evidence>
<feature type="transmembrane region" description="Helical" evidence="3">
    <location>
        <begin position="12"/>
        <end position="30"/>
    </location>
</feature>
<accession>A0A926HSK9</accession>
<dbReference type="InterPro" id="IPR003784">
    <property type="entry name" value="BioY"/>
</dbReference>
<name>A0A926HSK9_9FIRM</name>
<keyword evidence="5" id="KW-1185">Reference proteome</keyword>
<dbReference type="EMBL" id="JACRSN010000016">
    <property type="protein sequence ID" value="MBC8534393.1"/>
    <property type="molecule type" value="Genomic_DNA"/>
</dbReference>
<sequence length="186" mass="19053">MTNTKRITTKELVLGAVFTAVLIVLSQLSIPLPSGVPITLQTFAVALCGYVLGWKLGLCSVGVYVLLGLAGVPVFSNFSGGAGVLFGMTGGFIFGFLAMAALCGVSVRFQNPAICIALGLAGLLTCHLAGAVQFSLVTQNTVLQSFLIASVPYLIKDVLSVAGAYLVALAVRKGLAAAHLTGYASN</sequence>
<feature type="transmembrane region" description="Helical" evidence="3">
    <location>
        <begin position="114"/>
        <end position="134"/>
    </location>
</feature>
<feature type="transmembrane region" description="Helical" evidence="3">
    <location>
        <begin position="61"/>
        <end position="78"/>
    </location>
</feature>
<dbReference type="GO" id="GO:0005886">
    <property type="term" value="C:plasma membrane"/>
    <property type="evidence" value="ECO:0007669"/>
    <property type="project" value="UniProtKB-SubCell"/>
</dbReference>
<keyword evidence="2" id="KW-0813">Transport</keyword>
<evidence type="ECO:0000256" key="2">
    <source>
        <dbReference type="PIRNR" id="PIRNR016661"/>
    </source>
</evidence>
<keyword evidence="3" id="KW-0812">Transmembrane</keyword>
<comment type="subcellular location">
    <subcellularLocation>
        <location evidence="2">Cell membrane</location>
        <topology evidence="2">Multi-pass membrane protein</topology>
    </subcellularLocation>
</comment>
<dbReference type="Proteomes" id="UP000651482">
    <property type="component" value="Unassembled WGS sequence"/>
</dbReference>
<feature type="transmembrane region" description="Helical" evidence="3">
    <location>
        <begin position="84"/>
        <end position="107"/>
    </location>
</feature>
<dbReference type="PANTHER" id="PTHR34295:SF1">
    <property type="entry name" value="BIOTIN TRANSPORTER BIOY"/>
    <property type="match status" value="1"/>
</dbReference>
<keyword evidence="2 3" id="KW-0472">Membrane</keyword>
<dbReference type="Pfam" id="PF02632">
    <property type="entry name" value="BioY"/>
    <property type="match status" value="1"/>
</dbReference>
<feature type="transmembrane region" description="Helical" evidence="3">
    <location>
        <begin position="36"/>
        <end position="54"/>
    </location>
</feature>
<evidence type="ECO:0000256" key="3">
    <source>
        <dbReference type="SAM" id="Phobius"/>
    </source>
</evidence>
<evidence type="ECO:0000256" key="1">
    <source>
        <dbReference type="ARBA" id="ARBA00010692"/>
    </source>
</evidence>
<comment type="caution">
    <text evidence="4">The sequence shown here is derived from an EMBL/GenBank/DDBJ whole genome shotgun (WGS) entry which is preliminary data.</text>
</comment>
<dbReference type="Gene3D" id="1.10.1760.20">
    <property type="match status" value="1"/>
</dbReference>
<reference evidence="4" key="1">
    <citation type="submission" date="2020-08" db="EMBL/GenBank/DDBJ databases">
        <title>Genome public.</title>
        <authorList>
            <person name="Liu C."/>
            <person name="Sun Q."/>
        </authorList>
    </citation>
    <scope>NUCLEOTIDE SEQUENCE</scope>
    <source>
        <strain evidence="4">NSJ-40</strain>
    </source>
</reference>
<protein>
    <recommendedName>
        <fullName evidence="2">Biotin transporter</fullName>
    </recommendedName>
</protein>
<dbReference type="PIRSF" id="PIRSF016661">
    <property type="entry name" value="BioY"/>
    <property type="match status" value="1"/>
</dbReference>
<keyword evidence="2" id="KW-1003">Cell membrane</keyword>
<evidence type="ECO:0000313" key="5">
    <source>
        <dbReference type="Proteomes" id="UP000651482"/>
    </source>
</evidence>
<gene>
    <name evidence="4" type="ORF">IAG03_10415</name>
</gene>
<dbReference type="GO" id="GO:0015225">
    <property type="term" value="F:biotin transmembrane transporter activity"/>
    <property type="evidence" value="ECO:0007669"/>
    <property type="project" value="UniProtKB-UniRule"/>
</dbReference>
<keyword evidence="3" id="KW-1133">Transmembrane helix</keyword>
<dbReference type="AlphaFoldDB" id="A0A926HSK9"/>
<dbReference type="RefSeq" id="WP_249319975.1">
    <property type="nucleotide sequence ID" value="NZ_JACRSN010000016.1"/>
</dbReference>
<organism evidence="4 5">
    <name type="scientific">Yeguia hominis</name>
    <dbReference type="NCBI Taxonomy" id="2763662"/>
    <lineage>
        <taxon>Bacteria</taxon>
        <taxon>Bacillati</taxon>
        <taxon>Bacillota</taxon>
        <taxon>Clostridia</taxon>
        <taxon>Eubacteriales</taxon>
        <taxon>Yeguiaceae</taxon>
        <taxon>Yeguia</taxon>
    </lineage>
</organism>
<comment type="similarity">
    <text evidence="1 2">Belongs to the BioY family.</text>
</comment>
<proteinExistence type="inferred from homology"/>